<feature type="region of interest" description="Disordered" evidence="2">
    <location>
        <begin position="610"/>
        <end position="642"/>
    </location>
</feature>
<dbReference type="PROSITE" id="PS00626">
    <property type="entry name" value="RCC1_2"/>
    <property type="match status" value="1"/>
</dbReference>
<dbReference type="InterPro" id="IPR000408">
    <property type="entry name" value="Reg_chr_condens"/>
</dbReference>
<feature type="region of interest" description="Disordered" evidence="2">
    <location>
        <begin position="1053"/>
        <end position="1285"/>
    </location>
</feature>
<name>A0AAF0DZ39_9BASI</name>
<dbReference type="PANTHER" id="PTHR22872:SF2">
    <property type="entry name" value="INHIBITOR OF BRUTON TYROSINE KINASE"/>
    <property type="match status" value="1"/>
</dbReference>
<protein>
    <recommendedName>
        <fullName evidence="3">BTB domain-containing protein</fullName>
    </recommendedName>
</protein>
<feature type="compositionally biased region" description="Low complexity" evidence="2">
    <location>
        <begin position="1157"/>
        <end position="1173"/>
    </location>
</feature>
<dbReference type="SUPFAM" id="SSF48403">
    <property type="entry name" value="Ankyrin repeat"/>
    <property type="match status" value="1"/>
</dbReference>
<dbReference type="InterPro" id="IPR009091">
    <property type="entry name" value="RCC1/BLIP-II"/>
</dbReference>
<dbReference type="SUPFAM" id="SSF54695">
    <property type="entry name" value="POZ domain"/>
    <property type="match status" value="1"/>
</dbReference>
<feature type="region of interest" description="Disordered" evidence="2">
    <location>
        <begin position="1330"/>
        <end position="1381"/>
    </location>
</feature>
<feature type="compositionally biased region" description="Pro residues" evidence="2">
    <location>
        <begin position="1134"/>
        <end position="1156"/>
    </location>
</feature>
<feature type="compositionally biased region" description="Low complexity" evidence="2">
    <location>
        <begin position="1262"/>
        <end position="1274"/>
    </location>
</feature>
<dbReference type="EMBL" id="CP119934">
    <property type="protein sequence ID" value="WFD02261.1"/>
    <property type="molecule type" value="Genomic_DNA"/>
</dbReference>
<feature type="compositionally biased region" description="Low complexity" evidence="2">
    <location>
        <begin position="44"/>
        <end position="61"/>
    </location>
</feature>
<gene>
    <name evidence="4" type="ORF">MOBT1_000943</name>
</gene>
<evidence type="ECO:0000313" key="4">
    <source>
        <dbReference type="EMBL" id="WFD02261.1"/>
    </source>
</evidence>
<feature type="compositionally biased region" description="Acidic residues" evidence="2">
    <location>
        <begin position="629"/>
        <end position="638"/>
    </location>
</feature>
<dbReference type="PANTHER" id="PTHR22872">
    <property type="entry name" value="BTK-BINDING PROTEIN-RELATED"/>
    <property type="match status" value="1"/>
</dbReference>
<feature type="compositionally biased region" description="Basic residues" evidence="2">
    <location>
        <begin position="1355"/>
        <end position="1368"/>
    </location>
</feature>
<organism evidence="4 5">
    <name type="scientific">Malassezia obtusa</name>
    <dbReference type="NCBI Taxonomy" id="76774"/>
    <lineage>
        <taxon>Eukaryota</taxon>
        <taxon>Fungi</taxon>
        <taxon>Dikarya</taxon>
        <taxon>Basidiomycota</taxon>
        <taxon>Ustilaginomycotina</taxon>
        <taxon>Malasseziomycetes</taxon>
        <taxon>Malasseziales</taxon>
        <taxon>Malasseziaceae</taxon>
        <taxon>Malassezia</taxon>
    </lineage>
</organism>
<dbReference type="SUPFAM" id="SSF50985">
    <property type="entry name" value="RCC1/BLIP-II"/>
    <property type="match status" value="1"/>
</dbReference>
<keyword evidence="5" id="KW-1185">Reference proteome</keyword>
<dbReference type="InterPro" id="IPR036770">
    <property type="entry name" value="Ankyrin_rpt-contain_sf"/>
</dbReference>
<dbReference type="Gene3D" id="2.130.10.30">
    <property type="entry name" value="Regulator of chromosome condensation 1/beta-lactamase-inhibitor protein II"/>
    <property type="match status" value="2"/>
</dbReference>
<dbReference type="SMART" id="SM00225">
    <property type="entry name" value="BTB"/>
    <property type="match status" value="2"/>
</dbReference>
<evidence type="ECO:0000256" key="1">
    <source>
        <dbReference type="ARBA" id="ARBA00022737"/>
    </source>
</evidence>
<dbReference type="InterPro" id="IPR011333">
    <property type="entry name" value="SKP1/BTB/POZ_sf"/>
</dbReference>
<evidence type="ECO:0000259" key="3">
    <source>
        <dbReference type="SMART" id="SM00225"/>
    </source>
</evidence>
<evidence type="ECO:0000313" key="5">
    <source>
        <dbReference type="Proteomes" id="UP001214603"/>
    </source>
</evidence>
<feature type="compositionally biased region" description="Low complexity" evidence="2">
    <location>
        <begin position="1212"/>
        <end position="1247"/>
    </location>
</feature>
<feature type="region of interest" description="Disordered" evidence="2">
    <location>
        <begin position="30"/>
        <end position="61"/>
    </location>
</feature>
<accession>A0AAF0DZ39</accession>
<feature type="domain" description="BTB" evidence="3">
    <location>
        <begin position="837"/>
        <end position="948"/>
    </location>
</feature>
<feature type="compositionally biased region" description="Basic and acidic residues" evidence="2">
    <location>
        <begin position="1330"/>
        <end position="1354"/>
    </location>
</feature>
<feature type="domain" description="BTB" evidence="3">
    <location>
        <begin position="678"/>
        <end position="787"/>
    </location>
</feature>
<sequence length="1381" mass="145725">MLSVPSLLDCWHVRDLPRFRRVCTCGADAGKGNPSERSAQKTRSPASLGSSAPGLAPGPCAPAEVNRRDALGRTVLHHLAAADEAVAAEYFNVLLTHPSLNVNLQDLESGYTALHRALYVGNLRTALTLLQRADTDTQVRDHEGLTAFDLYNLTVPGTSPAADDAAAGGELFVWGANRNYTLGLGHCDDSALPERVKLRRATPPAPDAAPGARFDRLRVRDVAMSRWHTVVLTTEPRANVHVCGIGSLGRLARMPPTQPTLEPLRDLPERAVAVAAGPEHTVLVTASGAVYTFGANRMAALGYTVEEGLGTVASSSGTVRAAGTPHPGASRGAQGTELDVQVTPRRVLGVLKREAVRGAAASRLHTVVYTADAVYTWGTNTGQLGYDHHAAPVQVQPRRIAAISQPVQQVAATEFATACLLTSGDVVVFHADTHFRIAFPTPRPLADLAVFRPRHAPAKPTITRLTCSGTTFAALAADGSLFTFALEHPTGLRTASGPRVVPPRPQLVWSVRRKFAAVRDAAIGPEGALILCTASGHVYVRGGRADGGPSRAAAARAAKFHAVPFLQRVVRVMTNDTGSFAALGAPSRLADIPVRGASLEADLRALLPPLGAPDAPDADADAPDARSDADDDADDDADAQVPTRATAHAQALLRAAADGPARLAAGGALRAACAATGCDAELVVERGAARVPAHRTLLAVRVPAVAAALRGARAADGVSVADEDGRLAVALPDVSLLTALFLLHYVYTDEVPPVWTANLGALVAPACRRLGVPVAAVRAELLAAARTLGLEALARAVDAPVARAPEPQLRAALAALYARVAAADAAADAPARDMPAADVVLHLADRDVACHALFLRRSPMLHALLEWRRTRGDTGVAHVDLRHQRWAVVRIGLAFLYTDAGAAVFAGTDDGVRADEFVDLVLDVLQLADELLLHKLQAVCQALLRARIKATNVAALLSDARRLNAPALADVCMEYATRNLETLLEAGFLHALPPADLAALEAYVQRRQDAFLARTVASDRLLALTLKHQAFVDDLDLPKPSLHLACLKVPPRRAKSPALRPVERRSPEPAPPPRGASADDSLLFAMDDVAEPPPAWQTVGRTRARRSPRTEPAAAERAVPAWSLDARRAGAAPSPAPSAAPARAPAPPPAATPPTRPARALGPADVLHAASPSAAPPPVSVETQEALARLPLTARVSQKERKKQRPAPEPTPSAAAPAWGRTPRTAPASSPAPARAALSPSPAPARAEVWRASPGAASPQLAASSPGAHASPPALSFAQIQQQQHAEGLLEQVALQTPTSFAQILHEERVASERARREQQEAEAFERWFEEESRRVQQEQQRLERSERGRGDRGRRGRRGSRAGRGRGRTPNPATARIDDA</sequence>
<dbReference type="Gene3D" id="1.25.40.20">
    <property type="entry name" value="Ankyrin repeat-containing domain"/>
    <property type="match status" value="1"/>
</dbReference>
<dbReference type="Pfam" id="PF00415">
    <property type="entry name" value="RCC1"/>
    <property type="match status" value="1"/>
</dbReference>
<dbReference type="InterPro" id="IPR000210">
    <property type="entry name" value="BTB/POZ_dom"/>
</dbReference>
<proteinExistence type="predicted"/>
<evidence type="ECO:0000256" key="2">
    <source>
        <dbReference type="SAM" id="MobiDB-lite"/>
    </source>
</evidence>
<keyword evidence="1" id="KW-0677">Repeat</keyword>
<dbReference type="Gene3D" id="3.30.710.10">
    <property type="entry name" value="Potassium Channel Kv1.1, Chain A"/>
    <property type="match status" value="2"/>
</dbReference>
<dbReference type="Proteomes" id="UP001214603">
    <property type="component" value="Chromosome 1"/>
</dbReference>
<dbReference type="InterPro" id="IPR051625">
    <property type="entry name" value="Signaling_Regulatory_Domain"/>
</dbReference>
<feature type="region of interest" description="Disordered" evidence="2">
    <location>
        <begin position="317"/>
        <end position="336"/>
    </location>
</feature>
<reference evidence="4" key="1">
    <citation type="submission" date="2023-03" db="EMBL/GenBank/DDBJ databases">
        <title>Mating type loci evolution in Malassezia.</title>
        <authorList>
            <person name="Coelho M.A."/>
        </authorList>
    </citation>
    <scope>NUCLEOTIDE SEQUENCE</scope>
    <source>
        <strain evidence="4">CBS 7876</strain>
    </source>
</reference>